<sequence length="241" mass="27326">MPPTLHLLRHAQGYHSTSPEGHSLHDPHLTPHGFSQCASRRDVFPHHDSVELLLASPLRRALQTCQTTFSPAIETRQLKIIALPYAEEASADPCDTGSEIELLRGEFGDGVDFDHVKHGWTRHEGDFEISPPALAGRARKLRAWIRARDEREIVLVSHGFFNHYITGDVNEKGEQTTGWWREAEWRSFEFVEGDDEGEAGLRETEGSVRRREEEEKAEGGSVEEKERAREDSGGKEKERVK</sequence>
<reference evidence="3" key="1">
    <citation type="submission" date="2017-03" db="EMBL/GenBank/DDBJ databases">
        <title>Genomes of endolithic fungi from Antarctica.</title>
        <authorList>
            <person name="Coleine C."/>
            <person name="Masonjones S."/>
            <person name="Stajich J.E."/>
        </authorList>
    </citation>
    <scope>NUCLEOTIDE SEQUENCE [LARGE SCALE GENOMIC DNA]</scope>
    <source>
        <strain evidence="3">CCFEE 5527</strain>
    </source>
</reference>
<evidence type="ECO:0000313" key="2">
    <source>
        <dbReference type="EMBL" id="OQO01807.1"/>
    </source>
</evidence>
<dbReference type="AlphaFoldDB" id="A0A1V8SRJ6"/>
<name>A0A1V8SRJ6_9PEZI</name>
<feature type="compositionally biased region" description="Basic and acidic residues" evidence="1">
    <location>
        <begin position="199"/>
        <end position="241"/>
    </location>
</feature>
<dbReference type="Pfam" id="PF00300">
    <property type="entry name" value="His_Phos_1"/>
    <property type="match status" value="1"/>
</dbReference>
<gene>
    <name evidence="2" type="ORF">B0A48_12280</name>
</gene>
<comment type="caution">
    <text evidence="2">The sequence shown here is derived from an EMBL/GenBank/DDBJ whole genome shotgun (WGS) entry which is preliminary data.</text>
</comment>
<accession>A0A1V8SRJ6</accession>
<evidence type="ECO:0008006" key="4">
    <source>
        <dbReference type="Google" id="ProtNLM"/>
    </source>
</evidence>
<dbReference type="InterPro" id="IPR029033">
    <property type="entry name" value="His_PPase_superfam"/>
</dbReference>
<dbReference type="SUPFAM" id="SSF53254">
    <property type="entry name" value="Phosphoglycerate mutase-like"/>
    <property type="match status" value="1"/>
</dbReference>
<organism evidence="2 3">
    <name type="scientific">Cryoendolithus antarcticus</name>
    <dbReference type="NCBI Taxonomy" id="1507870"/>
    <lineage>
        <taxon>Eukaryota</taxon>
        <taxon>Fungi</taxon>
        <taxon>Dikarya</taxon>
        <taxon>Ascomycota</taxon>
        <taxon>Pezizomycotina</taxon>
        <taxon>Dothideomycetes</taxon>
        <taxon>Dothideomycetidae</taxon>
        <taxon>Cladosporiales</taxon>
        <taxon>Cladosporiaceae</taxon>
        <taxon>Cryoendolithus</taxon>
    </lineage>
</organism>
<dbReference type="SMART" id="SM00855">
    <property type="entry name" value="PGAM"/>
    <property type="match status" value="1"/>
</dbReference>
<dbReference type="InParanoid" id="A0A1V8SRJ6"/>
<dbReference type="PANTHER" id="PTHR48100:SF54">
    <property type="entry name" value="PHOSPHATASE SPAC5H10.03-RELATED"/>
    <property type="match status" value="1"/>
</dbReference>
<keyword evidence="3" id="KW-1185">Reference proteome</keyword>
<dbReference type="InterPro" id="IPR013078">
    <property type="entry name" value="His_Pase_superF_clade-1"/>
</dbReference>
<dbReference type="InterPro" id="IPR050275">
    <property type="entry name" value="PGM_Phosphatase"/>
</dbReference>
<dbReference type="GO" id="GO:0005737">
    <property type="term" value="C:cytoplasm"/>
    <property type="evidence" value="ECO:0007669"/>
    <property type="project" value="TreeGrafter"/>
</dbReference>
<dbReference type="PANTHER" id="PTHR48100">
    <property type="entry name" value="BROAD-SPECIFICITY PHOSPHATASE YOR283W-RELATED"/>
    <property type="match status" value="1"/>
</dbReference>
<dbReference type="OrthoDB" id="496981at2759"/>
<proteinExistence type="predicted"/>
<protein>
    <recommendedName>
        <fullName evidence="4">Phosphoglycerate mutase-like protein</fullName>
    </recommendedName>
</protein>
<dbReference type="GO" id="GO:0016791">
    <property type="term" value="F:phosphatase activity"/>
    <property type="evidence" value="ECO:0007669"/>
    <property type="project" value="TreeGrafter"/>
</dbReference>
<dbReference type="Proteomes" id="UP000192596">
    <property type="component" value="Unassembled WGS sequence"/>
</dbReference>
<dbReference type="Gene3D" id="3.40.50.1240">
    <property type="entry name" value="Phosphoglycerate mutase-like"/>
    <property type="match status" value="1"/>
</dbReference>
<evidence type="ECO:0000313" key="3">
    <source>
        <dbReference type="Proteomes" id="UP000192596"/>
    </source>
</evidence>
<evidence type="ECO:0000256" key="1">
    <source>
        <dbReference type="SAM" id="MobiDB-lite"/>
    </source>
</evidence>
<feature type="region of interest" description="Disordered" evidence="1">
    <location>
        <begin position="193"/>
        <end position="241"/>
    </location>
</feature>
<dbReference type="EMBL" id="NAJO01000029">
    <property type="protein sequence ID" value="OQO01807.1"/>
    <property type="molecule type" value="Genomic_DNA"/>
</dbReference>